<dbReference type="SMART" id="SM01210">
    <property type="entry name" value="GARS_C"/>
    <property type="match status" value="1"/>
</dbReference>
<dbReference type="GO" id="GO:0004637">
    <property type="term" value="F:phosphoribosylamine-glycine ligase activity"/>
    <property type="evidence" value="ECO:0007669"/>
    <property type="project" value="UniProtKB-UniRule"/>
</dbReference>
<keyword evidence="9 15" id="KW-0067">ATP-binding</keyword>
<evidence type="ECO:0000256" key="7">
    <source>
        <dbReference type="ARBA" id="ARBA00022741"/>
    </source>
</evidence>
<dbReference type="NCBIfam" id="TIGR00877">
    <property type="entry name" value="purD"/>
    <property type="match status" value="1"/>
</dbReference>
<comment type="cofactor">
    <cofactor evidence="2">
        <name>Mg(2+)</name>
        <dbReference type="ChEBI" id="CHEBI:18420"/>
    </cofactor>
</comment>
<dbReference type="InterPro" id="IPR016185">
    <property type="entry name" value="PreATP-grasp_dom_sf"/>
</dbReference>
<evidence type="ECO:0000256" key="3">
    <source>
        <dbReference type="ARBA" id="ARBA00005174"/>
    </source>
</evidence>
<dbReference type="Gene3D" id="3.30.1490.20">
    <property type="entry name" value="ATP-grasp fold, A domain"/>
    <property type="match status" value="1"/>
</dbReference>
<evidence type="ECO:0000256" key="6">
    <source>
        <dbReference type="ARBA" id="ARBA00022723"/>
    </source>
</evidence>
<dbReference type="Gene3D" id="3.30.470.20">
    <property type="entry name" value="ATP-grasp fold, B domain"/>
    <property type="match status" value="1"/>
</dbReference>
<protein>
    <recommendedName>
        <fullName evidence="4 14">Phosphoribosylamine--glycine ligase</fullName>
        <ecNumber evidence="4 14">6.3.4.13</ecNumber>
    </recommendedName>
    <alternativeName>
        <fullName evidence="14">GARS</fullName>
    </alternativeName>
    <alternativeName>
        <fullName evidence="12 14">Glycinamide ribonucleotide synthetase</fullName>
    </alternativeName>
    <alternativeName>
        <fullName evidence="13 14">Phosphoribosylglycinamide synthetase</fullName>
    </alternativeName>
</protein>
<dbReference type="EC" id="6.3.4.13" evidence="4 14"/>
<dbReference type="AlphaFoldDB" id="A0A2J9PNV0"/>
<evidence type="ECO:0000259" key="16">
    <source>
        <dbReference type="PROSITE" id="PS50975"/>
    </source>
</evidence>
<dbReference type="GO" id="GO:0009113">
    <property type="term" value="P:purine nucleobase biosynthetic process"/>
    <property type="evidence" value="ECO:0007669"/>
    <property type="project" value="InterPro"/>
</dbReference>
<evidence type="ECO:0000256" key="2">
    <source>
        <dbReference type="ARBA" id="ARBA00001946"/>
    </source>
</evidence>
<evidence type="ECO:0000256" key="4">
    <source>
        <dbReference type="ARBA" id="ARBA00013255"/>
    </source>
</evidence>
<dbReference type="PANTHER" id="PTHR43472">
    <property type="entry name" value="PHOSPHORIBOSYLAMINE--GLYCINE LIGASE"/>
    <property type="match status" value="1"/>
</dbReference>
<dbReference type="SUPFAM" id="SSF52440">
    <property type="entry name" value="PreATP-grasp domain"/>
    <property type="match status" value="1"/>
</dbReference>
<dbReference type="UniPathway" id="UPA00074">
    <property type="reaction ID" value="UER00125"/>
</dbReference>
<dbReference type="InterPro" id="IPR020562">
    <property type="entry name" value="PRibGlycinamide_synth_N"/>
</dbReference>
<comment type="similarity">
    <text evidence="11 14">Belongs to the GARS family.</text>
</comment>
<dbReference type="PANTHER" id="PTHR43472:SF1">
    <property type="entry name" value="PHOSPHORIBOSYLAMINE--GLYCINE LIGASE, CHLOROPLASTIC"/>
    <property type="match status" value="1"/>
</dbReference>
<dbReference type="InterPro" id="IPR020559">
    <property type="entry name" value="PRibGlycinamide_synth_CS"/>
</dbReference>
<keyword evidence="5 14" id="KW-0436">Ligase</keyword>
<dbReference type="Pfam" id="PF02843">
    <property type="entry name" value="GARS_C"/>
    <property type="match status" value="1"/>
</dbReference>
<keyword evidence="10" id="KW-0464">Manganese</keyword>
<dbReference type="InterPro" id="IPR020560">
    <property type="entry name" value="PRibGlycinamide_synth_C-dom"/>
</dbReference>
<name>A0A2J9PNV0_9LACT</name>
<dbReference type="FunFam" id="3.40.50.20:FF:000006">
    <property type="entry name" value="Phosphoribosylamine--glycine ligase, chloroplastic"/>
    <property type="match status" value="1"/>
</dbReference>
<accession>A0A2J9PNV0</accession>
<evidence type="ECO:0000256" key="14">
    <source>
        <dbReference type="HAMAP-Rule" id="MF_00138"/>
    </source>
</evidence>
<evidence type="ECO:0000256" key="1">
    <source>
        <dbReference type="ARBA" id="ARBA00001936"/>
    </source>
</evidence>
<dbReference type="SMART" id="SM01209">
    <property type="entry name" value="GARS_A"/>
    <property type="match status" value="1"/>
</dbReference>
<evidence type="ECO:0000256" key="8">
    <source>
        <dbReference type="ARBA" id="ARBA00022755"/>
    </source>
</evidence>
<dbReference type="PROSITE" id="PS00184">
    <property type="entry name" value="GARS"/>
    <property type="match status" value="1"/>
</dbReference>
<sequence>MKILIIGAGGREHAIAWKLAQSNRPVDIFLAPGNAGTASDYTNVPIEVMDFDRLLDFALTEAIDLVIVGPEDPLCAGIVDVFKDAGIAVFGPDKMSAQLEASKDLTKQFLNKYQIPTANSFTTADFDQAKDYINQADLPIVIKADGLCKGKGVVICHSLEEAEATLKDMLLDQSFGDSASQVVIEDYLDGYEQSLLCFVSNNQLVPMETAQDYKKAFDGDLGPNTGGVGVYSLPKTPETTDPALDAQIKAILGQIERGLIAEKFSFYGILFIGFMIQDGQAKVLEFNVRFGDPETEVLLPRLESDLLTVFEKTLAGTLKPTDLIWSKQAAVGVVLYSKGYPGFYDNHVAIESLPENALIFHNGTTTDEAGQLITNGGRVLTPVALADDIQSARQAAYKLVGQIRGASLTYRTDIAKL</sequence>
<dbReference type="SUPFAM" id="SSF51246">
    <property type="entry name" value="Rudiment single hybrid motif"/>
    <property type="match status" value="1"/>
</dbReference>
<comment type="cofactor">
    <cofactor evidence="1">
        <name>Mn(2+)</name>
        <dbReference type="ChEBI" id="CHEBI:29035"/>
    </cofactor>
</comment>
<dbReference type="Proteomes" id="UP000192813">
    <property type="component" value="Unassembled WGS sequence"/>
</dbReference>
<dbReference type="InterPro" id="IPR011761">
    <property type="entry name" value="ATP-grasp"/>
</dbReference>
<evidence type="ECO:0000256" key="13">
    <source>
        <dbReference type="ARBA" id="ARBA00042864"/>
    </source>
</evidence>
<feature type="domain" description="ATP-grasp" evidence="16">
    <location>
        <begin position="107"/>
        <end position="315"/>
    </location>
</feature>
<dbReference type="Gene3D" id="3.40.50.20">
    <property type="match status" value="1"/>
</dbReference>
<evidence type="ECO:0000256" key="11">
    <source>
        <dbReference type="ARBA" id="ARBA00038345"/>
    </source>
</evidence>
<dbReference type="Gene3D" id="3.90.600.10">
    <property type="entry name" value="Phosphoribosylglycinamide synthetase, C-terminal domain"/>
    <property type="match status" value="1"/>
</dbReference>
<dbReference type="GO" id="GO:0005524">
    <property type="term" value="F:ATP binding"/>
    <property type="evidence" value="ECO:0007669"/>
    <property type="project" value="UniProtKB-UniRule"/>
</dbReference>
<evidence type="ECO:0000256" key="15">
    <source>
        <dbReference type="PROSITE-ProRule" id="PRU00409"/>
    </source>
</evidence>
<evidence type="ECO:0000313" key="17">
    <source>
        <dbReference type="EMBL" id="PNL92015.1"/>
    </source>
</evidence>
<dbReference type="HAMAP" id="MF_00138">
    <property type="entry name" value="GARS"/>
    <property type="match status" value="1"/>
</dbReference>
<keyword evidence="8 14" id="KW-0658">Purine biosynthesis</keyword>
<dbReference type="SUPFAM" id="SSF56059">
    <property type="entry name" value="Glutathione synthetase ATP-binding domain-like"/>
    <property type="match status" value="1"/>
</dbReference>
<evidence type="ECO:0000256" key="9">
    <source>
        <dbReference type="ARBA" id="ARBA00022840"/>
    </source>
</evidence>
<proteinExistence type="inferred from homology"/>
<dbReference type="RefSeq" id="WP_083069474.1">
    <property type="nucleotide sequence ID" value="NZ_NBTM02000001.1"/>
</dbReference>
<dbReference type="InterPro" id="IPR000115">
    <property type="entry name" value="PRibGlycinamide_synth"/>
</dbReference>
<dbReference type="PROSITE" id="PS50975">
    <property type="entry name" value="ATP_GRASP"/>
    <property type="match status" value="1"/>
</dbReference>
<dbReference type="InterPro" id="IPR011054">
    <property type="entry name" value="Rudment_hybrid_motif"/>
</dbReference>
<keyword evidence="6" id="KW-0479">Metal-binding</keyword>
<keyword evidence="7 15" id="KW-0547">Nucleotide-binding</keyword>
<dbReference type="InterPro" id="IPR013815">
    <property type="entry name" value="ATP_grasp_subdomain_1"/>
</dbReference>
<dbReference type="InterPro" id="IPR020561">
    <property type="entry name" value="PRibGlycinamid_synth_ATP-grasp"/>
</dbReference>
<comment type="caution">
    <text evidence="17">The sequence shown here is derived from an EMBL/GenBank/DDBJ whole genome shotgun (WGS) entry which is preliminary data.</text>
</comment>
<reference evidence="18" key="1">
    <citation type="submission" date="2017-12" db="EMBL/GenBank/DDBJ databases">
        <title>FDA dAtabase for Regulatory Grade micrObial Sequences (FDA-ARGOS): Supporting development and validation of Infectious Disease Dx tests.</title>
        <authorList>
            <person name="Hoffmann M."/>
            <person name="Allard M."/>
            <person name="Evans P."/>
            <person name="Brown E."/>
            <person name="Tallon L."/>
            <person name="Sadzewicz L."/>
            <person name="Sengamalay N."/>
            <person name="Ott S."/>
            <person name="Godinez A."/>
            <person name="Nagaraj S."/>
            <person name="Vavikolanu K."/>
            <person name="Aluvathingal J."/>
            <person name="Nadendla S."/>
            <person name="Sichtig H."/>
        </authorList>
    </citation>
    <scope>NUCLEOTIDE SEQUENCE [LARGE SCALE GENOMIC DNA]</scope>
    <source>
        <strain evidence="18">FDAARGOS_249</strain>
    </source>
</reference>
<dbReference type="GO" id="GO:0006189">
    <property type="term" value="P:'de novo' IMP biosynthetic process"/>
    <property type="evidence" value="ECO:0007669"/>
    <property type="project" value="UniProtKB-UniRule"/>
</dbReference>
<comment type="catalytic activity">
    <reaction evidence="14">
        <text>5-phospho-beta-D-ribosylamine + glycine + ATP = N(1)-(5-phospho-beta-D-ribosyl)glycinamide + ADP + phosphate + H(+)</text>
        <dbReference type="Rhea" id="RHEA:17453"/>
        <dbReference type="ChEBI" id="CHEBI:15378"/>
        <dbReference type="ChEBI" id="CHEBI:30616"/>
        <dbReference type="ChEBI" id="CHEBI:43474"/>
        <dbReference type="ChEBI" id="CHEBI:57305"/>
        <dbReference type="ChEBI" id="CHEBI:58681"/>
        <dbReference type="ChEBI" id="CHEBI:143788"/>
        <dbReference type="ChEBI" id="CHEBI:456216"/>
        <dbReference type="EC" id="6.3.4.13"/>
    </reaction>
</comment>
<dbReference type="Pfam" id="PF02844">
    <property type="entry name" value="GARS_N"/>
    <property type="match status" value="1"/>
</dbReference>
<organism evidence="17 18">
    <name type="scientific">Aerococcus viridans</name>
    <dbReference type="NCBI Taxonomy" id="1377"/>
    <lineage>
        <taxon>Bacteria</taxon>
        <taxon>Bacillati</taxon>
        <taxon>Bacillota</taxon>
        <taxon>Bacilli</taxon>
        <taxon>Lactobacillales</taxon>
        <taxon>Aerococcaceae</taxon>
        <taxon>Aerococcus</taxon>
    </lineage>
</organism>
<comment type="pathway">
    <text evidence="3 14">Purine metabolism; IMP biosynthesis via de novo pathway; N(1)-(5-phospho-D-ribosyl)glycinamide from 5-phospho-alpha-D-ribose 1-diphosphate: step 2/2.</text>
</comment>
<gene>
    <name evidence="14" type="primary">purD</name>
    <name evidence="17" type="ORF">A6J77_007145</name>
</gene>
<dbReference type="Pfam" id="PF01071">
    <property type="entry name" value="GARS_A"/>
    <property type="match status" value="1"/>
</dbReference>
<evidence type="ECO:0000313" key="18">
    <source>
        <dbReference type="Proteomes" id="UP000192813"/>
    </source>
</evidence>
<dbReference type="InterPro" id="IPR037123">
    <property type="entry name" value="PRibGlycinamide_synth_C_sf"/>
</dbReference>
<dbReference type="EMBL" id="NBTM02000001">
    <property type="protein sequence ID" value="PNL92015.1"/>
    <property type="molecule type" value="Genomic_DNA"/>
</dbReference>
<evidence type="ECO:0000256" key="5">
    <source>
        <dbReference type="ARBA" id="ARBA00022598"/>
    </source>
</evidence>
<evidence type="ECO:0000256" key="10">
    <source>
        <dbReference type="ARBA" id="ARBA00023211"/>
    </source>
</evidence>
<dbReference type="GO" id="GO:0046872">
    <property type="term" value="F:metal ion binding"/>
    <property type="evidence" value="ECO:0007669"/>
    <property type="project" value="UniProtKB-KW"/>
</dbReference>
<evidence type="ECO:0000256" key="12">
    <source>
        <dbReference type="ARBA" id="ARBA00042242"/>
    </source>
</evidence>